<protein>
    <submittedName>
        <fullName evidence="2">Uncharacterized protein</fullName>
    </submittedName>
</protein>
<dbReference type="STRING" id="1401.BK123_18455"/>
<dbReference type="RefSeq" id="WP_076323834.1">
    <property type="nucleotide sequence ID" value="NZ_MRTF01000006.1"/>
</dbReference>
<comment type="caution">
    <text evidence="2">The sequence shown here is derived from an EMBL/GenBank/DDBJ whole genome shotgun (WGS) entry which is preliminary data.</text>
</comment>
<accession>A0A1R1AZM0</accession>
<dbReference type="Proteomes" id="UP000187074">
    <property type="component" value="Unassembled WGS sequence"/>
</dbReference>
<reference evidence="2 3" key="1">
    <citation type="submission" date="2016-11" db="EMBL/GenBank/DDBJ databases">
        <title>Paenibacillus species isolates.</title>
        <authorList>
            <person name="Beno S.M."/>
        </authorList>
    </citation>
    <scope>NUCLEOTIDE SEQUENCE [LARGE SCALE GENOMIC DNA]</scope>
    <source>
        <strain evidence="2 3">FSL F4-0100</strain>
    </source>
</reference>
<sequence length="65" mass="7456">MRFVPASRDDRAHKNDEGEAGDNSEAGLCNCPLNYRLNQIKQLTGKNPRHVLDLFELLCGLMWRK</sequence>
<name>A0A1R1AZM0_PAELA</name>
<evidence type="ECO:0000313" key="2">
    <source>
        <dbReference type="EMBL" id="OME91441.1"/>
    </source>
</evidence>
<organism evidence="2 3">
    <name type="scientific">Paenibacillus lautus</name>
    <name type="common">Bacillus lautus</name>
    <dbReference type="NCBI Taxonomy" id="1401"/>
    <lineage>
        <taxon>Bacteria</taxon>
        <taxon>Bacillati</taxon>
        <taxon>Bacillota</taxon>
        <taxon>Bacilli</taxon>
        <taxon>Bacillales</taxon>
        <taxon>Paenibacillaceae</taxon>
        <taxon>Paenibacillus</taxon>
    </lineage>
</organism>
<dbReference type="OrthoDB" id="9792148at2"/>
<dbReference type="AlphaFoldDB" id="A0A1R1AZM0"/>
<gene>
    <name evidence="2" type="ORF">BK123_18455</name>
</gene>
<evidence type="ECO:0000313" key="3">
    <source>
        <dbReference type="Proteomes" id="UP000187074"/>
    </source>
</evidence>
<evidence type="ECO:0000256" key="1">
    <source>
        <dbReference type="SAM" id="MobiDB-lite"/>
    </source>
</evidence>
<dbReference type="EMBL" id="MRTF01000006">
    <property type="protein sequence ID" value="OME91441.1"/>
    <property type="molecule type" value="Genomic_DNA"/>
</dbReference>
<feature type="compositionally biased region" description="Basic and acidic residues" evidence="1">
    <location>
        <begin position="7"/>
        <end position="17"/>
    </location>
</feature>
<feature type="region of interest" description="Disordered" evidence="1">
    <location>
        <begin position="1"/>
        <end position="26"/>
    </location>
</feature>
<proteinExistence type="predicted"/>